<feature type="transmembrane region" description="Helical" evidence="1">
    <location>
        <begin position="85"/>
        <end position="102"/>
    </location>
</feature>
<keyword evidence="1" id="KW-0472">Membrane</keyword>
<name>A0A151B1Y5_9FIRM</name>
<feature type="transmembrane region" description="Helical" evidence="1">
    <location>
        <begin position="34"/>
        <end position="55"/>
    </location>
</feature>
<dbReference type="OrthoDB" id="7375496at2"/>
<feature type="transmembrane region" description="Helical" evidence="1">
    <location>
        <begin position="122"/>
        <end position="146"/>
    </location>
</feature>
<accession>A0A151B1Y5</accession>
<dbReference type="EMBL" id="LTBC01000001">
    <property type="protein sequence ID" value="KYH33908.1"/>
    <property type="molecule type" value="Genomic_DNA"/>
</dbReference>
<protein>
    <recommendedName>
        <fullName evidence="4">Aminotriazole resistance protein</fullName>
    </recommendedName>
</protein>
<evidence type="ECO:0000313" key="2">
    <source>
        <dbReference type="EMBL" id="KYH33908.1"/>
    </source>
</evidence>
<keyword evidence="1" id="KW-1133">Transmembrane helix</keyword>
<evidence type="ECO:0000256" key="1">
    <source>
        <dbReference type="SAM" id="Phobius"/>
    </source>
</evidence>
<dbReference type="AlphaFoldDB" id="A0A151B1Y5"/>
<dbReference type="Proteomes" id="UP000075670">
    <property type="component" value="Unassembled WGS sequence"/>
</dbReference>
<keyword evidence="1" id="KW-0812">Transmembrane</keyword>
<organism evidence="2 3">
    <name type="scientific">Moorella mulderi DSM 14980</name>
    <dbReference type="NCBI Taxonomy" id="1122241"/>
    <lineage>
        <taxon>Bacteria</taxon>
        <taxon>Bacillati</taxon>
        <taxon>Bacillota</taxon>
        <taxon>Clostridia</taxon>
        <taxon>Neomoorellales</taxon>
        <taxon>Neomoorellaceae</taxon>
        <taxon>Neomoorella</taxon>
    </lineage>
</organism>
<gene>
    <name evidence="2" type="ORF">MOMUL_06260</name>
</gene>
<evidence type="ECO:0008006" key="4">
    <source>
        <dbReference type="Google" id="ProtNLM"/>
    </source>
</evidence>
<reference evidence="2 3" key="1">
    <citation type="submission" date="2016-02" db="EMBL/GenBank/DDBJ databases">
        <title>Genome sequence of Moorella mulderi DSM 14980.</title>
        <authorList>
            <person name="Poehlein A."/>
            <person name="Daniel R."/>
        </authorList>
    </citation>
    <scope>NUCLEOTIDE SEQUENCE [LARGE SCALE GENOMIC DNA]</scope>
    <source>
        <strain evidence="2 3">DSM 14980</strain>
    </source>
</reference>
<sequence>MTKKSKVTTAGLVFMVIWGVLTGVLWAYVNPITLVPGVIHLRIFAFLPAVIGIFFGPISGFASGYIGTLVWSLLSGAFIPAHTLLVDGIMVGFTGWLPAIMVGKGRTLEEIATDKSLVWKSVLWCGLSGIAMIIAVSLSLSILGIFDFRWALFWLGLSDVPPLMIGTPVIVKMFIKRLSRIDVSNISA</sequence>
<dbReference type="PATRIC" id="fig|1122241.3.peg.660"/>
<dbReference type="RefSeq" id="WP_062281291.1">
    <property type="nucleotide sequence ID" value="NZ_LTBC01000001.1"/>
</dbReference>
<keyword evidence="3" id="KW-1185">Reference proteome</keyword>
<feature type="transmembrane region" description="Helical" evidence="1">
    <location>
        <begin position="152"/>
        <end position="171"/>
    </location>
</feature>
<proteinExistence type="predicted"/>
<feature type="transmembrane region" description="Helical" evidence="1">
    <location>
        <begin position="7"/>
        <end position="28"/>
    </location>
</feature>
<evidence type="ECO:0000313" key="3">
    <source>
        <dbReference type="Proteomes" id="UP000075670"/>
    </source>
</evidence>
<comment type="caution">
    <text evidence="2">The sequence shown here is derived from an EMBL/GenBank/DDBJ whole genome shotgun (WGS) entry which is preliminary data.</text>
</comment>